<feature type="binding site" evidence="7 9">
    <location>
        <position position="85"/>
    </location>
    <ligand>
        <name>3-methyl-2-oxobutanoate</name>
        <dbReference type="ChEBI" id="CHEBI:11851"/>
    </ligand>
</feature>
<comment type="subcellular location">
    <subcellularLocation>
        <location evidence="7">Cytoplasm</location>
    </subcellularLocation>
</comment>
<comment type="subunit">
    <text evidence="3 7">Homodecamer; pentamer of dimers.</text>
</comment>
<keyword evidence="4 7" id="KW-0566">Pantothenate biosynthesis</keyword>
<dbReference type="PANTHER" id="PTHR20881:SF0">
    <property type="entry name" value="3-METHYL-2-OXOBUTANOATE HYDROXYMETHYLTRANSFERASE"/>
    <property type="match status" value="1"/>
</dbReference>
<organism evidence="11 12">
    <name type="scientific">Myxococcus llanfairpwllgwyngyllgogerychwyrndrobwllllantysiliogogogochensis</name>
    <dbReference type="NCBI Taxonomy" id="2590453"/>
    <lineage>
        <taxon>Bacteria</taxon>
        <taxon>Pseudomonadati</taxon>
        <taxon>Myxococcota</taxon>
        <taxon>Myxococcia</taxon>
        <taxon>Myxococcales</taxon>
        <taxon>Cystobacterineae</taxon>
        <taxon>Myxococcaceae</taxon>
        <taxon>Myxococcus</taxon>
    </lineage>
</organism>
<dbReference type="InterPro" id="IPR003700">
    <property type="entry name" value="Pantoate_hydroxy_MeTrfase"/>
</dbReference>
<evidence type="ECO:0000313" key="12">
    <source>
        <dbReference type="Proteomes" id="UP000315369"/>
    </source>
</evidence>
<dbReference type="InterPro" id="IPR015813">
    <property type="entry name" value="Pyrv/PenolPyrv_kinase-like_dom"/>
</dbReference>
<feature type="binding site" evidence="7 9">
    <location>
        <begin position="46"/>
        <end position="47"/>
    </location>
    <ligand>
        <name>3-methyl-2-oxobutanoate</name>
        <dbReference type="ChEBI" id="CHEBI:11851"/>
    </ligand>
</feature>
<dbReference type="EMBL" id="VIFM01000220">
    <property type="protein sequence ID" value="TQF10933.1"/>
    <property type="molecule type" value="Genomic_DNA"/>
</dbReference>
<keyword evidence="7 10" id="KW-0479">Metal-binding</keyword>
<keyword evidence="7" id="KW-0963">Cytoplasm</keyword>
<dbReference type="Proteomes" id="UP000315369">
    <property type="component" value="Unassembled WGS sequence"/>
</dbReference>
<proteinExistence type="inferred from homology"/>
<dbReference type="Gene3D" id="3.20.20.60">
    <property type="entry name" value="Phosphoenolpyruvate-binding domains"/>
    <property type="match status" value="1"/>
</dbReference>
<dbReference type="NCBIfam" id="NF001452">
    <property type="entry name" value="PRK00311.1"/>
    <property type="match status" value="1"/>
</dbReference>
<dbReference type="RefSeq" id="WP_141647301.1">
    <property type="nucleotide sequence ID" value="NZ_VIFM01000220.1"/>
</dbReference>
<keyword evidence="11" id="KW-0489">Methyltransferase</keyword>
<dbReference type="CDD" id="cd06557">
    <property type="entry name" value="KPHMT-like"/>
    <property type="match status" value="1"/>
</dbReference>
<keyword evidence="7 10" id="KW-0460">Magnesium</keyword>
<dbReference type="UniPathway" id="UPA00028">
    <property type="reaction ID" value="UER00003"/>
</dbReference>
<feature type="active site" description="Proton acceptor" evidence="7 8">
    <location>
        <position position="184"/>
    </location>
</feature>
<reference evidence="11 12" key="1">
    <citation type="submission" date="2019-06" db="EMBL/GenBank/DDBJ databases">
        <authorList>
            <person name="Livingstone P."/>
            <person name="Whitworth D."/>
        </authorList>
    </citation>
    <scope>NUCLEOTIDE SEQUENCE [LARGE SCALE GENOMIC DNA]</scope>
    <source>
        <strain evidence="11 12">AM401</strain>
    </source>
</reference>
<comment type="cofactor">
    <cofactor evidence="7 10">
        <name>Mg(2+)</name>
        <dbReference type="ChEBI" id="CHEBI:18420"/>
    </cofactor>
    <text evidence="7 10">Binds 1 Mg(2+) ion per subunit.</text>
</comment>
<dbReference type="GO" id="GO:0000287">
    <property type="term" value="F:magnesium ion binding"/>
    <property type="evidence" value="ECO:0007669"/>
    <property type="project" value="TreeGrafter"/>
</dbReference>
<evidence type="ECO:0000256" key="1">
    <source>
        <dbReference type="ARBA" id="ARBA00005033"/>
    </source>
</evidence>
<evidence type="ECO:0000313" key="11">
    <source>
        <dbReference type="EMBL" id="TQF10933.1"/>
    </source>
</evidence>
<dbReference type="PIRSF" id="PIRSF000388">
    <property type="entry name" value="Pantoate_hydroxy_MeTrfase"/>
    <property type="match status" value="1"/>
</dbReference>
<dbReference type="HAMAP" id="MF_00156">
    <property type="entry name" value="PanB"/>
    <property type="match status" value="1"/>
</dbReference>
<dbReference type="SUPFAM" id="SSF51621">
    <property type="entry name" value="Phosphoenolpyruvate/pyruvate domain"/>
    <property type="match status" value="1"/>
</dbReference>
<feature type="binding site" evidence="7 10">
    <location>
        <position position="117"/>
    </location>
    <ligand>
        <name>Mg(2+)</name>
        <dbReference type="ChEBI" id="CHEBI:18420"/>
    </ligand>
</feature>
<dbReference type="Pfam" id="PF02548">
    <property type="entry name" value="Pantoate_transf"/>
    <property type="match status" value="1"/>
</dbReference>
<feature type="binding site" evidence="7 10">
    <location>
        <position position="85"/>
    </location>
    <ligand>
        <name>Mg(2+)</name>
        <dbReference type="ChEBI" id="CHEBI:18420"/>
    </ligand>
</feature>
<evidence type="ECO:0000256" key="8">
    <source>
        <dbReference type="PIRSR" id="PIRSR000388-1"/>
    </source>
</evidence>
<accession>A0A540WPI3</accession>
<dbReference type="GO" id="GO:0032259">
    <property type="term" value="P:methylation"/>
    <property type="evidence" value="ECO:0007669"/>
    <property type="project" value="UniProtKB-KW"/>
</dbReference>
<dbReference type="InterPro" id="IPR040442">
    <property type="entry name" value="Pyrv_kinase-like_dom_sf"/>
</dbReference>
<evidence type="ECO:0000256" key="3">
    <source>
        <dbReference type="ARBA" id="ARBA00011424"/>
    </source>
</evidence>
<sequence length="308" mass="32636">MKDKVTIHSLKRFKQIGQKICMVTAYDATFAHILDQSGADVLLVGDSLGMVVQGHDSTLPVTMDQMVYHSAAVTRGARRAHVVGDLPFLSYQVSAHEAVRNAGRLVTEGGVGSVKLEGGAEFADVVRAIVRASIPVMGHLGLTPQSVHKMGGYVVQGRDEEQARKILDDALALEAAGAYALVLEGVPLELARTITQSLSIPTIGIGAGRYCDGQVLVCYDLLGMNPDFKPKFVKRYANLHGSITEAAGAFFTEIRQGAFPDEDHSFKASKSIRLVAPAALGAGKALEGEVASPAEGEEKVGPVYGIPV</sequence>
<dbReference type="GO" id="GO:0003864">
    <property type="term" value="F:3-methyl-2-oxobutanoate hydroxymethyltransferase activity"/>
    <property type="evidence" value="ECO:0007669"/>
    <property type="project" value="UniProtKB-UniRule"/>
</dbReference>
<comment type="function">
    <text evidence="6 7">Catalyzes the reversible reaction in which hydroxymethyl group from 5,10-methylenetetrahydrofolate is transferred onto alpha-ketoisovalerate to form ketopantoate.</text>
</comment>
<keyword evidence="5 7" id="KW-0808">Transferase</keyword>
<evidence type="ECO:0000256" key="2">
    <source>
        <dbReference type="ARBA" id="ARBA00008676"/>
    </source>
</evidence>
<dbReference type="PANTHER" id="PTHR20881">
    <property type="entry name" value="3-METHYL-2-OXOBUTANOATE HYDROXYMETHYLTRANSFERASE"/>
    <property type="match status" value="1"/>
</dbReference>
<dbReference type="NCBIfam" id="TIGR00222">
    <property type="entry name" value="panB"/>
    <property type="match status" value="1"/>
</dbReference>
<dbReference type="GO" id="GO:0008168">
    <property type="term" value="F:methyltransferase activity"/>
    <property type="evidence" value="ECO:0007669"/>
    <property type="project" value="UniProtKB-KW"/>
</dbReference>
<dbReference type="GO" id="GO:0005737">
    <property type="term" value="C:cytoplasm"/>
    <property type="evidence" value="ECO:0007669"/>
    <property type="project" value="UniProtKB-SubCell"/>
</dbReference>
<gene>
    <name evidence="7 11" type="primary">panB</name>
    <name evidence="11" type="ORF">FJV41_36940</name>
</gene>
<comment type="similarity">
    <text evidence="2 7">Belongs to the PanB family.</text>
</comment>
<comment type="caution">
    <text evidence="11">The sequence shown here is derived from an EMBL/GenBank/DDBJ whole genome shotgun (WGS) entry which is preliminary data.</text>
</comment>
<dbReference type="OrthoDB" id="9781789at2"/>
<dbReference type="FunFam" id="3.20.20.60:FF:000003">
    <property type="entry name" value="3-methyl-2-oxobutanoate hydroxymethyltransferase"/>
    <property type="match status" value="1"/>
</dbReference>
<comment type="pathway">
    <text evidence="1 7">Cofactor biosynthesis; (R)-pantothenate biosynthesis; (R)-pantoate from 3-methyl-2-oxobutanoate: step 1/2.</text>
</comment>
<dbReference type="AlphaFoldDB" id="A0A540WPI3"/>
<comment type="catalytic activity">
    <reaction evidence="7">
        <text>(6R)-5,10-methylene-5,6,7,8-tetrahydrofolate + 3-methyl-2-oxobutanoate + H2O = 2-dehydropantoate + (6S)-5,6,7,8-tetrahydrofolate</text>
        <dbReference type="Rhea" id="RHEA:11824"/>
        <dbReference type="ChEBI" id="CHEBI:11561"/>
        <dbReference type="ChEBI" id="CHEBI:11851"/>
        <dbReference type="ChEBI" id="CHEBI:15377"/>
        <dbReference type="ChEBI" id="CHEBI:15636"/>
        <dbReference type="ChEBI" id="CHEBI:57453"/>
        <dbReference type="EC" id="2.1.2.11"/>
    </reaction>
</comment>
<keyword evidence="12" id="KW-1185">Reference proteome</keyword>
<evidence type="ECO:0000256" key="4">
    <source>
        <dbReference type="ARBA" id="ARBA00022655"/>
    </source>
</evidence>
<dbReference type="EC" id="2.1.2.11" evidence="7"/>
<evidence type="ECO:0000256" key="9">
    <source>
        <dbReference type="PIRSR" id="PIRSR000388-2"/>
    </source>
</evidence>
<feature type="binding site" evidence="7 9">
    <location>
        <position position="115"/>
    </location>
    <ligand>
        <name>3-methyl-2-oxobutanoate</name>
        <dbReference type="ChEBI" id="CHEBI:11851"/>
    </ligand>
</feature>
<dbReference type="GO" id="GO:0015940">
    <property type="term" value="P:pantothenate biosynthetic process"/>
    <property type="evidence" value="ECO:0007669"/>
    <property type="project" value="UniProtKB-UniRule"/>
</dbReference>
<evidence type="ECO:0000256" key="5">
    <source>
        <dbReference type="ARBA" id="ARBA00022679"/>
    </source>
</evidence>
<feature type="binding site" evidence="7 10">
    <location>
        <position position="46"/>
    </location>
    <ligand>
        <name>Mg(2+)</name>
        <dbReference type="ChEBI" id="CHEBI:18420"/>
    </ligand>
</feature>
<evidence type="ECO:0000256" key="6">
    <source>
        <dbReference type="ARBA" id="ARBA00056497"/>
    </source>
</evidence>
<evidence type="ECO:0000256" key="7">
    <source>
        <dbReference type="HAMAP-Rule" id="MF_00156"/>
    </source>
</evidence>
<protein>
    <recommendedName>
        <fullName evidence="7">3-methyl-2-oxobutanoate hydroxymethyltransferase</fullName>
        <ecNumber evidence="7">2.1.2.11</ecNumber>
    </recommendedName>
    <alternativeName>
        <fullName evidence="7">Ketopantoate hydroxymethyltransferase</fullName>
        <shortName evidence="7">KPHMT</shortName>
    </alternativeName>
</protein>
<name>A0A540WPI3_9BACT</name>
<evidence type="ECO:0000256" key="10">
    <source>
        <dbReference type="PIRSR" id="PIRSR000388-3"/>
    </source>
</evidence>